<evidence type="ECO:0000313" key="1">
    <source>
        <dbReference type="EMBL" id="KKL72948.1"/>
    </source>
</evidence>
<dbReference type="EMBL" id="LAZR01025114">
    <property type="protein sequence ID" value="KKL72948.1"/>
    <property type="molecule type" value="Genomic_DNA"/>
</dbReference>
<name>A0A0F9EFT2_9ZZZZ</name>
<gene>
    <name evidence="1" type="ORF">LCGC14_2079840</name>
</gene>
<dbReference type="AlphaFoldDB" id="A0A0F9EFT2"/>
<accession>A0A0F9EFT2</accession>
<sequence length="43" mass="5011">MSYIDKIKALDKIEGYSTELLTIMELIKKIEELEARIKALEVK</sequence>
<organism evidence="1">
    <name type="scientific">marine sediment metagenome</name>
    <dbReference type="NCBI Taxonomy" id="412755"/>
    <lineage>
        <taxon>unclassified sequences</taxon>
        <taxon>metagenomes</taxon>
        <taxon>ecological metagenomes</taxon>
    </lineage>
</organism>
<reference evidence="1" key="1">
    <citation type="journal article" date="2015" name="Nature">
        <title>Complex archaea that bridge the gap between prokaryotes and eukaryotes.</title>
        <authorList>
            <person name="Spang A."/>
            <person name="Saw J.H."/>
            <person name="Jorgensen S.L."/>
            <person name="Zaremba-Niedzwiedzka K."/>
            <person name="Martijn J."/>
            <person name="Lind A.E."/>
            <person name="van Eijk R."/>
            <person name="Schleper C."/>
            <person name="Guy L."/>
            <person name="Ettema T.J."/>
        </authorList>
    </citation>
    <scope>NUCLEOTIDE SEQUENCE</scope>
</reference>
<comment type="caution">
    <text evidence="1">The sequence shown here is derived from an EMBL/GenBank/DDBJ whole genome shotgun (WGS) entry which is preliminary data.</text>
</comment>
<protein>
    <submittedName>
        <fullName evidence="1">Uncharacterized protein</fullName>
    </submittedName>
</protein>
<proteinExistence type="predicted"/>